<organism evidence="7 8">
    <name type="scientific">Devosia salina</name>
    <dbReference type="NCBI Taxonomy" id="2860336"/>
    <lineage>
        <taxon>Bacteria</taxon>
        <taxon>Pseudomonadati</taxon>
        <taxon>Pseudomonadota</taxon>
        <taxon>Alphaproteobacteria</taxon>
        <taxon>Hyphomicrobiales</taxon>
        <taxon>Devosiaceae</taxon>
        <taxon>Devosia</taxon>
    </lineage>
</organism>
<evidence type="ECO:0000256" key="5">
    <source>
        <dbReference type="SAM" id="Phobius"/>
    </source>
</evidence>
<dbReference type="PANTHER" id="PTHR23501:SF197">
    <property type="entry name" value="COMD"/>
    <property type="match status" value="1"/>
</dbReference>
<feature type="transmembrane region" description="Helical" evidence="5">
    <location>
        <begin position="205"/>
        <end position="225"/>
    </location>
</feature>
<evidence type="ECO:0000259" key="6">
    <source>
        <dbReference type="PROSITE" id="PS50850"/>
    </source>
</evidence>
<keyword evidence="2 5" id="KW-0812">Transmembrane</keyword>
<feature type="transmembrane region" description="Helical" evidence="5">
    <location>
        <begin position="470"/>
        <end position="492"/>
    </location>
</feature>
<dbReference type="InterPro" id="IPR036259">
    <property type="entry name" value="MFS_trans_sf"/>
</dbReference>
<feature type="transmembrane region" description="Helical" evidence="5">
    <location>
        <begin position="54"/>
        <end position="72"/>
    </location>
</feature>
<feature type="transmembrane region" description="Helical" evidence="5">
    <location>
        <begin position="273"/>
        <end position="297"/>
    </location>
</feature>
<evidence type="ECO:0000256" key="2">
    <source>
        <dbReference type="ARBA" id="ARBA00022692"/>
    </source>
</evidence>
<dbReference type="Pfam" id="PF07690">
    <property type="entry name" value="MFS_1"/>
    <property type="match status" value="1"/>
</dbReference>
<dbReference type="Proteomes" id="UP000825799">
    <property type="component" value="Chromosome"/>
</dbReference>
<feature type="transmembrane region" description="Helical" evidence="5">
    <location>
        <begin position="84"/>
        <end position="110"/>
    </location>
</feature>
<accession>A0ABX8WEH1</accession>
<feature type="transmembrane region" description="Helical" evidence="5">
    <location>
        <begin position="338"/>
        <end position="357"/>
    </location>
</feature>
<dbReference type="RefSeq" id="WP_220305751.1">
    <property type="nucleotide sequence ID" value="NZ_CP080590.1"/>
</dbReference>
<evidence type="ECO:0000313" key="8">
    <source>
        <dbReference type="Proteomes" id="UP000825799"/>
    </source>
</evidence>
<dbReference type="InterPro" id="IPR020846">
    <property type="entry name" value="MFS_dom"/>
</dbReference>
<feature type="domain" description="Major facilitator superfamily (MFS) profile" evidence="6">
    <location>
        <begin position="19"/>
        <end position="497"/>
    </location>
</feature>
<feature type="transmembrane region" description="Helical" evidence="5">
    <location>
        <begin position="363"/>
        <end position="388"/>
    </location>
</feature>
<dbReference type="PANTHER" id="PTHR23501">
    <property type="entry name" value="MAJOR FACILITATOR SUPERFAMILY"/>
    <property type="match status" value="1"/>
</dbReference>
<feature type="transmembrane region" description="Helical" evidence="5">
    <location>
        <begin position="170"/>
        <end position="193"/>
    </location>
</feature>
<feature type="transmembrane region" description="Helical" evidence="5">
    <location>
        <begin position="146"/>
        <end position="164"/>
    </location>
</feature>
<dbReference type="Gene3D" id="1.20.1720.10">
    <property type="entry name" value="Multidrug resistance protein D"/>
    <property type="match status" value="1"/>
</dbReference>
<dbReference type="SUPFAM" id="SSF103473">
    <property type="entry name" value="MFS general substrate transporter"/>
    <property type="match status" value="1"/>
</dbReference>
<comment type="subcellular location">
    <subcellularLocation>
        <location evidence="1">Membrane</location>
        <topology evidence="1">Multi-pass membrane protein</topology>
    </subcellularLocation>
</comment>
<dbReference type="PRINTS" id="PR01036">
    <property type="entry name" value="TCRTETB"/>
</dbReference>
<name>A0ABX8WEH1_9HYPH</name>
<dbReference type="EMBL" id="CP080590">
    <property type="protein sequence ID" value="QYO77290.1"/>
    <property type="molecule type" value="Genomic_DNA"/>
</dbReference>
<feature type="transmembrane region" description="Helical" evidence="5">
    <location>
        <begin position="309"/>
        <end position="331"/>
    </location>
</feature>
<protein>
    <submittedName>
        <fullName evidence="7">MFS transporter</fullName>
    </submittedName>
</protein>
<proteinExistence type="predicted"/>
<dbReference type="PROSITE" id="PS50850">
    <property type="entry name" value="MFS"/>
    <property type="match status" value="1"/>
</dbReference>
<reference evidence="7 8" key="1">
    <citation type="submission" date="2021-08" db="EMBL/GenBank/DDBJ databases">
        <title>Devosia salina sp. nov., isolated from the South China Sea sediment.</title>
        <authorList>
            <person name="Zhou Z."/>
        </authorList>
    </citation>
    <scope>NUCLEOTIDE SEQUENCE [LARGE SCALE GENOMIC DNA]</scope>
    <source>
        <strain evidence="7 8">SCS-3</strain>
    </source>
</reference>
<feature type="transmembrane region" description="Helical" evidence="5">
    <location>
        <begin position="409"/>
        <end position="427"/>
    </location>
</feature>
<evidence type="ECO:0000256" key="3">
    <source>
        <dbReference type="ARBA" id="ARBA00022989"/>
    </source>
</evidence>
<feature type="transmembrane region" description="Helical" evidence="5">
    <location>
        <begin position="116"/>
        <end position="134"/>
    </location>
</feature>
<keyword evidence="3 5" id="KW-1133">Transmembrane helix</keyword>
<keyword evidence="8" id="KW-1185">Reference proteome</keyword>
<sequence>MSAATPSETASPRQPIRLIIFSAACVLLLASLSQTSIATAIPVIVADLGSVESVTWIMTVYLLASTVGAPISGKLADLYGSKPVLQACILVFLAGAGIGGLASSMGVLIFGRFIQGLGGGGLIVVAMTVVADVLRERDRGKAQGVVGAVLGFSTVFGPLLGGFLTEQFSWHWVLFINLPFGVLAFTGITFLLPKGGNHGRQKIDYPGAILLAITLTGIVLFASLGGTAIPWASWPSVALGVVCGLGFLGFMFIESRTIQPILPLGLFRINNFVVSNAVRFIIGMSMFGMITFIPLYLQVVKGYSPTVSGLLLLPLMFGFVGGSILSGIFMSRTGRYRIVPILSMPLLAVGALLLATITPDTNVWILGLYLLTVGIWIGPVNSIGVAAIQNAVPAGALGVATASSQMFRMIGGSVGVSIFGAIFAAGLSSRLPGGLLNDTGNTGLRAMSPQLISELPPSLRDTVLDAFTGALHPIFLCTAVAAVLAFCLSIILKEIPLPVDRRRDPDAYNGNVK</sequence>
<gene>
    <name evidence="7" type="ORF">K1X15_01505</name>
</gene>
<keyword evidence="4 5" id="KW-0472">Membrane</keyword>
<feature type="transmembrane region" description="Helical" evidence="5">
    <location>
        <begin position="231"/>
        <end position="253"/>
    </location>
</feature>
<dbReference type="Gene3D" id="1.20.1250.20">
    <property type="entry name" value="MFS general substrate transporter like domains"/>
    <property type="match status" value="1"/>
</dbReference>
<evidence type="ECO:0000256" key="1">
    <source>
        <dbReference type="ARBA" id="ARBA00004141"/>
    </source>
</evidence>
<dbReference type="InterPro" id="IPR011701">
    <property type="entry name" value="MFS"/>
</dbReference>
<evidence type="ECO:0000313" key="7">
    <source>
        <dbReference type="EMBL" id="QYO77290.1"/>
    </source>
</evidence>
<evidence type="ECO:0000256" key="4">
    <source>
        <dbReference type="ARBA" id="ARBA00023136"/>
    </source>
</evidence>